<evidence type="ECO:0000313" key="2">
    <source>
        <dbReference type="Proteomes" id="UP000634136"/>
    </source>
</evidence>
<organism evidence="1 2">
    <name type="scientific">Senna tora</name>
    <dbReference type="NCBI Taxonomy" id="362788"/>
    <lineage>
        <taxon>Eukaryota</taxon>
        <taxon>Viridiplantae</taxon>
        <taxon>Streptophyta</taxon>
        <taxon>Embryophyta</taxon>
        <taxon>Tracheophyta</taxon>
        <taxon>Spermatophyta</taxon>
        <taxon>Magnoliopsida</taxon>
        <taxon>eudicotyledons</taxon>
        <taxon>Gunneridae</taxon>
        <taxon>Pentapetalae</taxon>
        <taxon>rosids</taxon>
        <taxon>fabids</taxon>
        <taxon>Fabales</taxon>
        <taxon>Fabaceae</taxon>
        <taxon>Caesalpinioideae</taxon>
        <taxon>Cassia clade</taxon>
        <taxon>Senna</taxon>
    </lineage>
</organism>
<comment type="caution">
    <text evidence="1">The sequence shown here is derived from an EMBL/GenBank/DDBJ whole genome shotgun (WGS) entry which is preliminary data.</text>
</comment>
<sequence length="41" mass="4645">MGAFWREDYGGKLLGNAMVNHVTLARAFPVAMLTCQYFAFF</sequence>
<gene>
    <name evidence="1" type="ORF">G2W53_038655</name>
</gene>
<accession>A0A834W734</accession>
<dbReference type="AlphaFoldDB" id="A0A834W734"/>
<proteinExistence type="predicted"/>
<name>A0A834W734_9FABA</name>
<protein>
    <submittedName>
        <fullName evidence="1">Uncharacterized protein</fullName>
    </submittedName>
</protein>
<reference evidence="1" key="1">
    <citation type="submission" date="2020-09" db="EMBL/GenBank/DDBJ databases">
        <title>Genome-Enabled Discovery of Anthraquinone Biosynthesis in Senna tora.</title>
        <authorList>
            <person name="Kang S.-H."/>
            <person name="Pandey R.P."/>
            <person name="Lee C.-M."/>
            <person name="Sim J.-S."/>
            <person name="Jeong J.-T."/>
            <person name="Choi B.-S."/>
            <person name="Jung M."/>
            <person name="Ginzburg D."/>
            <person name="Zhao K."/>
            <person name="Won S.Y."/>
            <person name="Oh T.-J."/>
            <person name="Yu Y."/>
            <person name="Kim N.-H."/>
            <person name="Lee O.R."/>
            <person name="Lee T.-H."/>
            <person name="Bashyal P."/>
            <person name="Kim T.-S."/>
            <person name="Lee W.-H."/>
            <person name="Kawkins C."/>
            <person name="Kim C.-K."/>
            <person name="Kim J.S."/>
            <person name="Ahn B.O."/>
            <person name="Rhee S.Y."/>
            <person name="Sohng J.K."/>
        </authorList>
    </citation>
    <scope>NUCLEOTIDE SEQUENCE</scope>
    <source>
        <tissue evidence="1">Leaf</tissue>
    </source>
</reference>
<dbReference type="EMBL" id="JAAIUW010000012">
    <property type="protein sequence ID" value="KAF7806494.1"/>
    <property type="molecule type" value="Genomic_DNA"/>
</dbReference>
<evidence type="ECO:0000313" key="1">
    <source>
        <dbReference type="EMBL" id="KAF7806494.1"/>
    </source>
</evidence>
<dbReference type="Proteomes" id="UP000634136">
    <property type="component" value="Unassembled WGS sequence"/>
</dbReference>
<keyword evidence="2" id="KW-1185">Reference proteome</keyword>